<dbReference type="EMBL" id="JAPMOS010000006">
    <property type="protein sequence ID" value="KAJ4461639.1"/>
    <property type="molecule type" value="Genomic_DNA"/>
</dbReference>
<proteinExistence type="predicted"/>
<feature type="compositionally biased region" description="Low complexity" evidence="1">
    <location>
        <begin position="395"/>
        <end position="404"/>
    </location>
</feature>
<sequence>MEQQEPEHGEAVEHVPALPSNGFWYRNFSDARCYWDEGCARLAEATTDRLNDLEAVRALGNAILRDHSALYLNVKNSRPLFRLMDRLEDVDEVSIHVLAAMLFLVGQQKTEAFEEIEAAIQQDSQSHALRALRASIASSIPGHSADDIVNTYSEAIRLADSCAFPESRFQYHYQRARNIIDRHCIRTPVGISLDEPLSLETFRQQQGALNDLVAFLANEPIDHPNVCHAHWSLCVLYCQWARHFGAAPRPTTATPADEQLLAPVTAWDHLWTGCTLENLSTSNIPNAAVAPVAATSATAAAAASTTPAGMIFFTEAARHHRFGLASLRAHRTVAQKDVNYVSPVGMEDALREATVMMQRTAALFGLSSPPATITALETRMAEEAAAAPQPPPATRVPAAAAPAPISVPTPSPPAAPKPGSTPGESPDID</sequence>
<comment type="caution">
    <text evidence="2">The sequence shown here is derived from an EMBL/GenBank/DDBJ whole genome shotgun (WGS) entry which is preliminary data.</text>
</comment>
<name>A0ABQ8UR89_9EUKA</name>
<evidence type="ECO:0000313" key="3">
    <source>
        <dbReference type="Proteomes" id="UP001141327"/>
    </source>
</evidence>
<organism evidence="2 3">
    <name type="scientific">Paratrimastix pyriformis</name>
    <dbReference type="NCBI Taxonomy" id="342808"/>
    <lineage>
        <taxon>Eukaryota</taxon>
        <taxon>Metamonada</taxon>
        <taxon>Preaxostyla</taxon>
        <taxon>Paratrimastigidae</taxon>
        <taxon>Paratrimastix</taxon>
    </lineage>
</organism>
<keyword evidence="3" id="KW-1185">Reference proteome</keyword>
<evidence type="ECO:0000313" key="2">
    <source>
        <dbReference type="EMBL" id="KAJ4461639.1"/>
    </source>
</evidence>
<accession>A0ABQ8UR89</accession>
<gene>
    <name evidence="2" type="ORF">PAPYR_1752</name>
</gene>
<feature type="compositionally biased region" description="Pro residues" evidence="1">
    <location>
        <begin position="405"/>
        <end position="416"/>
    </location>
</feature>
<dbReference type="Proteomes" id="UP001141327">
    <property type="component" value="Unassembled WGS sequence"/>
</dbReference>
<protein>
    <submittedName>
        <fullName evidence="2">Uncharacterized protein</fullName>
    </submittedName>
</protein>
<feature type="region of interest" description="Disordered" evidence="1">
    <location>
        <begin position="381"/>
        <end position="429"/>
    </location>
</feature>
<reference evidence="2" key="1">
    <citation type="journal article" date="2022" name="bioRxiv">
        <title>Genomics of Preaxostyla Flagellates Illuminates Evolutionary Transitions and the Path Towards Mitochondrial Loss.</title>
        <authorList>
            <person name="Novak L.V.F."/>
            <person name="Treitli S.C."/>
            <person name="Pyrih J."/>
            <person name="Halakuc P."/>
            <person name="Pipaliya S.V."/>
            <person name="Vacek V."/>
            <person name="Brzon O."/>
            <person name="Soukal P."/>
            <person name="Eme L."/>
            <person name="Dacks J.B."/>
            <person name="Karnkowska A."/>
            <person name="Elias M."/>
            <person name="Hampl V."/>
        </authorList>
    </citation>
    <scope>NUCLEOTIDE SEQUENCE</scope>
    <source>
        <strain evidence="2">RCP-MX</strain>
    </source>
</reference>
<evidence type="ECO:0000256" key="1">
    <source>
        <dbReference type="SAM" id="MobiDB-lite"/>
    </source>
</evidence>